<dbReference type="PANTHER" id="PTHR24221:SF587">
    <property type="entry name" value="ABC TRANSPORTER RELATED"/>
    <property type="match status" value="1"/>
</dbReference>
<keyword evidence="5 12" id="KW-0067">ATP-binding</keyword>
<evidence type="ECO:0000256" key="3">
    <source>
        <dbReference type="ARBA" id="ARBA00022692"/>
    </source>
</evidence>
<dbReference type="InterPro" id="IPR003439">
    <property type="entry name" value="ABC_transporter-like_ATP-bd"/>
</dbReference>
<dbReference type="EMBL" id="CP036287">
    <property type="protein sequence ID" value="QDU69504.1"/>
    <property type="molecule type" value="Genomic_DNA"/>
</dbReference>
<evidence type="ECO:0000256" key="9">
    <source>
        <dbReference type="SAM" id="Phobius"/>
    </source>
</evidence>
<dbReference type="Gene3D" id="3.40.50.300">
    <property type="entry name" value="P-loop containing nucleotide triphosphate hydrolases"/>
    <property type="match status" value="1"/>
</dbReference>
<evidence type="ECO:0000313" key="13">
    <source>
        <dbReference type="Proteomes" id="UP000316921"/>
    </source>
</evidence>
<keyword evidence="2" id="KW-0813">Transport</keyword>
<dbReference type="CDD" id="cd18544">
    <property type="entry name" value="ABC_6TM_TmrA_like"/>
    <property type="match status" value="1"/>
</dbReference>
<organism evidence="12 13">
    <name type="scientific">Engelhardtia mirabilis</name>
    <dbReference type="NCBI Taxonomy" id="2528011"/>
    <lineage>
        <taxon>Bacteria</taxon>
        <taxon>Pseudomonadati</taxon>
        <taxon>Planctomycetota</taxon>
        <taxon>Planctomycetia</taxon>
        <taxon>Planctomycetia incertae sedis</taxon>
        <taxon>Engelhardtia</taxon>
    </lineage>
</organism>
<dbReference type="Proteomes" id="UP000316921">
    <property type="component" value="Chromosome"/>
</dbReference>
<dbReference type="Gene3D" id="1.20.1560.10">
    <property type="entry name" value="ABC transporter type 1, transmembrane domain"/>
    <property type="match status" value="1"/>
</dbReference>
<dbReference type="GO" id="GO:0005886">
    <property type="term" value="C:plasma membrane"/>
    <property type="evidence" value="ECO:0007669"/>
    <property type="project" value="UniProtKB-SubCell"/>
</dbReference>
<dbReference type="SMART" id="SM00382">
    <property type="entry name" value="AAA"/>
    <property type="match status" value="1"/>
</dbReference>
<feature type="transmembrane region" description="Helical" evidence="9">
    <location>
        <begin position="204"/>
        <end position="222"/>
    </location>
</feature>
<dbReference type="InterPro" id="IPR027417">
    <property type="entry name" value="P-loop_NTPase"/>
</dbReference>
<name>A0A518BRA6_9BACT</name>
<dbReference type="PROSITE" id="PS50893">
    <property type="entry name" value="ABC_TRANSPORTER_2"/>
    <property type="match status" value="1"/>
</dbReference>
<evidence type="ECO:0000259" key="10">
    <source>
        <dbReference type="PROSITE" id="PS50893"/>
    </source>
</evidence>
<dbReference type="PANTHER" id="PTHR24221">
    <property type="entry name" value="ATP-BINDING CASSETTE SUB-FAMILY B"/>
    <property type="match status" value="1"/>
</dbReference>
<reference evidence="12 13" key="1">
    <citation type="submission" date="2019-02" db="EMBL/GenBank/DDBJ databases">
        <title>Deep-cultivation of Planctomycetes and their phenomic and genomic characterization uncovers novel biology.</title>
        <authorList>
            <person name="Wiegand S."/>
            <person name="Jogler M."/>
            <person name="Boedeker C."/>
            <person name="Pinto D."/>
            <person name="Vollmers J."/>
            <person name="Rivas-Marin E."/>
            <person name="Kohn T."/>
            <person name="Peeters S.H."/>
            <person name="Heuer A."/>
            <person name="Rast P."/>
            <person name="Oberbeckmann S."/>
            <person name="Bunk B."/>
            <person name="Jeske O."/>
            <person name="Meyerdierks A."/>
            <person name="Storesund J.E."/>
            <person name="Kallscheuer N."/>
            <person name="Luecker S."/>
            <person name="Lage O.M."/>
            <person name="Pohl T."/>
            <person name="Merkel B.J."/>
            <person name="Hornburger P."/>
            <person name="Mueller R.-W."/>
            <person name="Bruemmer F."/>
            <person name="Labrenz M."/>
            <person name="Spormann A.M."/>
            <person name="Op den Camp H."/>
            <person name="Overmann J."/>
            <person name="Amann R."/>
            <person name="Jetten M.S.M."/>
            <person name="Mascher T."/>
            <person name="Medema M.H."/>
            <person name="Devos D.P."/>
            <person name="Kaster A.-K."/>
            <person name="Ovreas L."/>
            <person name="Rohde M."/>
            <person name="Galperin M.Y."/>
            <person name="Jogler C."/>
        </authorList>
    </citation>
    <scope>NUCLEOTIDE SEQUENCE [LARGE SCALE GENOMIC DNA]</scope>
    <source>
        <strain evidence="12 13">Pla133</strain>
    </source>
</reference>
<evidence type="ECO:0000256" key="6">
    <source>
        <dbReference type="ARBA" id="ARBA00022989"/>
    </source>
</evidence>
<dbReference type="KEGG" id="pbap:Pla133_46240"/>
<evidence type="ECO:0000259" key="11">
    <source>
        <dbReference type="PROSITE" id="PS50929"/>
    </source>
</evidence>
<dbReference type="InterPro" id="IPR017871">
    <property type="entry name" value="ABC_transporter-like_CS"/>
</dbReference>
<dbReference type="InterPro" id="IPR039421">
    <property type="entry name" value="Type_1_exporter"/>
</dbReference>
<dbReference type="GO" id="GO:0140359">
    <property type="term" value="F:ABC-type transporter activity"/>
    <property type="evidence" value="ECO:0007669"/>
    <property type="project" value="InterPro"/>
</dbReference>
<evidence type="ECO:0000256" key="1">
    <source>
        <dbReference type="ARBA" id="ARBA00004651"/>
    </source>
</evidence>
<evidence type="ECO:0000313" key="12">
    <source>
        <dbReference type="EMBL" id="QDU69504.1"/>
    </source>
</evidence>
<comment type="subcellular location">
    <subcellularLocation>
        <location evidence="1">Cell membrane</location>
        <topology evidence="1">Multi-pass membrane protein</topology>
    </subcellularLocation>
</comment>
<dbReference type="AlphaFoldDB" id="A0A518BRA6"/>
<dbReference type="Pfam" id="PF00664">
    <property type="entry name" value="ABC_membrane"/>
    <property type="match status" value="1"/>
</dbReference>
<dbReference type="InterPro" id="IPR003593">
    <property type="entry name" value="AAA+_ATPase"/>
</dbReference>
<keyword evidence="6 9" id="KW-1133">Transmembrane helix</keyword>
<proteinExistence type="predicted"/>
<evidence type="ECO:0000256" key="8">
    <source>
        <dbReference type="ARBA" id="ARBA00040960"/>
    </source>
</evidence>
<gene>
    <name evidence="12" type="ORF">Pla133_46240</name>
</gene>
<dbReference type="GO" id="GO:0005524">
    <property type="term" value="F:ATP binding"/>
    <property type="evidence" value="ECO:0007669"/>
    <property type="project" value="UniProtKB-KW"/>
</dbReference>
<keyword evidence="3 9" id="KW-0812">Transmembrane</keyword>
<dbReference type="RefSeq" id="WP_145069449.1">
    <property type="nucleotide sequence ID" value="NZ_CP036287.1"/>
</dbReference>
<feature type="domain" description="ABC transporter" evidence="10">
    <location>
        <begin position="394"/>
        <end position="630"/>
    </location>
</feature>
<evidence type="ECO:0000256" key="5">
    <source>
        <dbReference type="ARBA" id="ARBA00022840"/>
    </source>
</evidence>
<keyword evidence="4" id="KW-0547">Nucleotide-binding</keyword>
<dbReference type="GO" id="GO:0016887">
    <property type="term" value="F:ATP hydrolysis activity"/>
    <property type="evidence" value="ECO:0007669"/>
    <property type="project" value="InterPro"/>
</dbReference>
<accession>A0A518BRA6</accession>
<feature type="domain" description="ABC transmembrane type-1" evidence="11">
    <location>
        <begin position="41"/>
        <end position="360"/>
    </location>
</feature>
<dbReference type="Pfam" id="PF00005">
    <property type="entry name" value="ABC_tran"/>
    <property type="match status" value="1"/>
</dbReference>
<dbReference type="InterPro" id="IPR036640">
    <property type="entry name" value="ABC1_TM_sf"/>
</dbReference>
<keyword evidence="13" id="KW-1185">Reference proteome</keyword>
<evidence type="ECO:0000256" key="2">
    <source>
        <dbReference type="ARBA" id="ARBA00022448"/>
    </source>
</evidence>
<evidence type="ECO:0000256" key="4">
    <source>
        <dbReference type="ARBA" id="ARBA00022741"/>
    </source>
</evidence>
<evidence type="ECO:0000256" key="7">
    <source>
        <dbReference type="ARBA" id="ARBA00023136"/>
    </source>
</evidence>
<dbReference type="PROSITE" id="PS00211">
    <property type="entry name" value="ABC_TRANSPORTER_1"/>
    <property type="match status" value="1"/>
</dbReference>
<dbReference type="SUPFAM" id="SSF90123">
    <property type="entry name" value="ABC transporter transmembrane region"/>
    <property type="match status" value="1"/>
</dbReference>
<protein>
    <recommendedName>
        <fullName evidence="8">Multidrug resistance-like ATP-binding protein MdlB</fullName>
    </recommendedName>
</protein>
<keyword evidence="7 9" id="KW-0472">Membrane</keyword>
<feature type="transmembrane region" description="Helical" evidence="9">
    <location>
        <begin position="287"/>
        <end position="306"/>
    </location>
</feature>
<dbReference type="FunFam" id="3.40.50.300:FF:000604">
    <property type="entry name" value="ABC transporter B family member 28"/>
    <property type="match status" value="1"/>
</dbReference>
<dbReference type="SUPFAM" id="SSF52540">
    <property type="entry name" value="P-loop containing nucleoside triphosphate hydrolases"/>
    <property type="match status" value="1"/>
</dbReference>
<dbReference type="InterPro" id="IPR011527">
    <property type="entry name" value="ABC1_TM_dom"/>
</dbReference>
<dbReference type="GO" id="GO:0005737">
    <property type="term" value="C:cytoplasm"/>
    <property type="evidence" value="ECO:0007669"/>
    <property type="project" value="UniProtKB-ARBA"/>
</dbReference>
<sequence>MSAPRREYDPEVAGKKSAFELTLLKRLWVYVHPQRWKIAESLALLLFNQLCRLAQPTLIALALDRYLLDAPIEGNWSKVVDAWDRFAQWALVDLGLPLAPYQLLLATFAFSVVLEFVARRRQVWLLDLAGQNALLDLRLALFRHLQRLSSSFYDRTAVGRLVGRATTDVEALAEMFSSGVVTILGDFVNIAAMTAVLLWLSWPLALVCFLMVPVLLGLTLWVRHKVRACYDVLVTRRSAMSAFLHERLVGMALVQSFVQEAAARSRFGEFNVDMRDAQLVAVRWESILSALVELIGSLTTALILWYGGSLVLDGLGLSIGEASPAAQVLTIGTLFMFIDYMTKFFEPLTDLSLKYTVMQNAMTAAAKIFRLMDVDEILPEPAEPKVPAARMGRVEFKGVSFSYNGRPEEDVLHGIDLVLEPGEHVAVVGATGSGKSTLMKLLTRLYEVREGAVLLDGVDVRDYAGVELRTRVGVVPQEVLLFEGSVVDNLRLGHPEVSDQDAIAAGQRLHLDQIVGRFASGWYEQVQERGKNLSSGERQLLAFARALAVAPEIVVLDEATSNVDTATEELLTEALHELLAGRTAMIIAHRLSTVREADRVIVMESGRIVENGSHAELLAKRGHYWRLHQSQFGRETA</sequence>
<dbReference type="PROSITE" id="PS50929">
    <property type="entry name" value="ABC_TM1F"/>
    <property type="match status" value="1"/>
</dbReference>